<feature type="compositionally biased region" description="Low complexity" evidence="12">
    <location>
        <begin position="305"/>
        <end position="316"/>
    </location>
</feature>
<dbReference type="EMBL" id="JASVDS010000001">
    <property type="protein sequence ID" value="MDL5030403.1"/>
    <property type="molecule type" value="Genomic_DNA"/>
</dbReference>
<keyword evidence="7 10" id="KW-0472">Membrane</keyword>
<keyword evidence="3 10" id="KW-0813">Transport</keyword>
<reference evidence="16 17" key="1">
    <citation type="submission" date="2023-06" db="EMBL/GenBank/DDBJ databases">
        <title>Pelomonas sp. APW6 16S ribosomal RNA gene genome sequencing and assembly.</title>
        <authorList>
            <person name="Woo H."/>
        </authorList>
    </citation>
    <scope>NUCLEOTIDE SEQUENCE [LARGE SCALE GENOMIC DNA]</scope>
    <source>
        <strain evidence="16 17">APW6</strain>
    </source>
</reference>
<keyword evidence="6 11" id="KW-0798">TonB box</keyword>
<dbReference type="InterPro" id="IPR000531">
    <property type="entry name" value="Beta-barrel_TonB"/>
</dbReference>
<evidence type="ECO:0000256" key="7">
    <source>
        <dbReference type="ARBA" id="ARBA00023136"/>
    </source>
</evidence>
<evidence type="ECO:0000256" key="13">
    <source>
        <dbReference type="SAM" id="SignalP"/>
    </source>
</evidence>
<dbReference type="PROSITE" id="PS52016">
    <property type="entry name" value="TONB_DEPENDENT_REC_3"/>
    <property type="match status" value="1"/>
</dbReference>
<evidence type="ECO:0000259" key="14">
    <source>
        <dbReference type="Pfam" id="PF00593"/>
    </source>
</evidence>
<comment type="similarity">
    <text evidence="2 10 11">Belongs to the TonB-dependent receptor family.</text>
</comment>
<dbReference type="InterPro" id="IPR039426">
    <property type="entry name" value="TonB-dep_rcpt-like"/>
</dbReference>
<dbReference type="PANTHER" id="PTHR47234:SF2">
    <property type="entry name" value="TONB-DEPENDENT RECEPTOR"/>
    <property type="match status" value="1"/>
</dbReference>
<dbReference type="Gene3D" id="2.40.170.20">
    <property type="entry name" value="TonB-dependent receptor, beta-barrel domain"/>
    <property type="match status" value="1"/>
</dbReference>
<dbReference type="InterPro" id="IPR012910">
    <property type="entry name" value="Plug_dom"/>
</dbReference>
<keyword evidence="9 10" id="KW-0998">Cell outer membrane</keyword>
<dbReference type="SUPFAM" id="SSF56935">
    <property type="entry name" value="Porins"/>
    <property type="match status" value="1"/>
</dbReference>
<sequence>MKFPMTLVGLAALACCSAQAQSPTPPQPAQQKLERVEVTGSKIKRTDRETPSVVQVITAEQIRKSGFATVEELLRSSSAVDVSGSVGDGVGSGFVSGVNAVSMRGMGAQGTLVLINGRRLAPVGAVDINFGRGNLVSTNTIPKDAIERIEILKDGASAIYGSDAMAGVINYVLKKEYTGGELAASAGANSQGDGRKRSASGSFGFGNLATQRFNVFGGLEISQRDPVTYREASRIGRQSDRDAWLIANSTAGTPRLPDFSYGSIGSFWGNYYSLPATTPSSTTGPNDPKLYLGTLAGCPDERTVGKGVPQKQPGQQDSSPLGQCRYNLDDNTEFMAKQDRFSGSVRGNFAVNEDTTAFVDLMYSRTKTVNVLAPQSLATLVGANNTRVSTWALPNGKVLGQNAIILAPDHPDNPMRGTAKPQTVQLAYRFEDLDQREISDLSATRLSAGVEGVYAGWDYDAAVVYSKMGNKGIRTQRLLSSRLNELIAKGGPYRFGKANDAAAIDWLTDDATNTGDSTVTAADVRASREWFEMAGGRAAVAVGLEARHESLSAVPDDAFRSGDYVGLVANGTSGSRNVMGGFGELRLPVLKSLEVQAALRAEHYSDFGNSTTGKLGYKWTVLPGQLMMRGTAATGYRAPSISQISRDGFFVSFHSYGTERIYDPMRCNWNASDNSKSTSKSTQPNQWRDCNLLNYTSGVPSAQQPGSLATAVTPNPAVKPEKSRSATLGLVLSPTDYLDVSLDAWYFRRNNEIRVQRGFDIMTSYIANPAANEQFLIRDSNPGTWLTDAQGAPIPNSGPILALLRQYGNFNYTVTSGVDYEANLRLPAHPLGKFKFKLEGSYTARYDQQILSGGAVERIDGTTTSGVPKTKASVRIDWSRNDTSAWLRLNHTDPLWSNTSSAQCRYNPTALQAYPSAQGWCTATRQTTLDLGLSYTGFKNVVLAGSLLNVTNEYISGGAATVPAQFGHWDSGNRSDADLGRRFNVSLSYRWD</sequence>
<evidence type="ECO:0000256" key="12">
    <source>
        <dbReference type="SAM" id="MobiDB-lite"/>
    </source>
</evidence>
<evidence type="ECO:0000256" key="5">
    <source>
        <dbReference type="ARBA" id="ARBA00022692"/>
    </source>
</evidence>
<dbReference type="PROSITE" id="PS51257">
    <property type="entry name" value="PROKAR_LIPOPROTEIN"/>
    <property type="match status" value="1"/>
</dbReference>
<feature type="domain" description="TonB-dependent receptor plug" evidence="15">
    <location>
        <begin position="47"/>
        <end position="168"/>
    </location>
</feature>
<dbReference type="InterPro" id="IPR036942">
    <property type="entry name" value="Beta-barrel_TonB_sf"/>
</dbReference>
<dbReference type="InterPro" id="IPR037066">
    <property type="entry name" value="Plug_dom_sf"/>
</dbReference>
<organism evidence="16 17">
    <name type="scientific">Roseateles subflavus</name>
    <dbReference type="NCBI Taxonomy" id="3053353"/>
    <lineage>
        <taxon>Bacteria</taxon>
        <taxon>Pseudomonadati</taxon>
        <taxon>Pseudomonadota</taxon>
        <taxon>Betaproteobacteria</taxon>
        <taxon>Burkholderiales</taxon>
        <taxon>Sphaerotilaceae</taxon>
        <taxon>Roseateles</taxon>
    </lineage>
</organism>
<dbReference type="Gene3D" id="2.170.130.10">
    <property type="entry name" value="TonB-dependent receptor, plug domain"/>
    <property type="match status" value="1"/>
</dbReference>
<evidence type="ECO:0000256" key="10">
    <source>
        <dbReference type="PROSITE-ProRule" id="PRU01360"/>
    </source>
</evidence>
<feature type="signal peptide" evidence="13">
    <location>
        <begin position="1"/>
        <end position="20"/>
    </location>
</feature>
<keyword evidence="17" id="KW-1185">Reference proteome</keyword>
<gene>
    <name evidence="16" type="ORF">QRD43_00680</name>
</gene>
<keyword evidence="13" id="KW-0732">Signal</keyword>
<evidence type="ECO:0000256" key="11">
    <source>
        <dbReference type="RuleBase" id="RU003357"/>
    </source>
</evidence>
<evidence type="ECO:0000313" key="16">
    <source>
        <dbReference type="EMBL" id="MDL5030403.1"/>
    </source>
</evidence>
<feature type="region of interest" description="Disordered" evidence="12">
    <location>
        <begin position="303"/>
        <end position="322"/>
    </location>
</feature>
<dbReference type="PANTHER" id="PTHR47234">
    <property type="match status" value="1"/>
</dbReference>
<accession>A0ABT7LC26</accession>
<comment type="caution">
    <text evidence="16">The sequence shown here is derived from an EMBL/GenBank/DDBJ whole genome shotgun (WGS) entry which is preliminary data.</text>
</comment>
<keyword evidence="4 10" id="KW-1134">Transmembrane beta strand</keyword>
<protein>
    <submittedName>
        <fullName evidence="16">TonB-dependent receptor</fullName>
    </submittedName>
</protein>
<proteinExistence type="inferred from homology"/>
<keyword evidence="5 10" id="KW-0812">Transmembrane</keyword>
<comment type="subcellular location">
    <subcellularLocation>
        <location evidence="1 10">Cell outer membrane</location>
        <topology evidence="1 10">Multi-pass membrane protein</topology>
    </subcellularLocation>
</comment>
<evidence type="ECO:0000256" key="6">
    <source>
        <dbReference type="ARBA" id="ARBA00023077"/>
    </source>
</evidence>
<dbReference type="Proteomes" id="UP001238603">
    <property type="component" value="Unassembled WGS sequence"/>
</dbReference>
<dbReference type="Pfam" id="PF07715">
    <property type="entry name" value="Plug"/>
    <property type="match status" value="1"/>
</dbReference>
<evidence type="ECO:0000259" key="15">
    <source>
        <dbReference type="Pfam" id="PF07715"/>
    </source>
</evidence>
<name>A0ABT7LC26_9BURK</name>
<evidence type="ECO:0000256" key="1">
    <source>
        <dbReference type="ARBA" id="ARBA00004571"/>
    </source>
</evidence>
<keyword evidence="8 16" id="KW-0675">Receptor</keyword>
<feature type="chain" id="PRO_5045644345" evidence="13">
    <location>
        <begin position="21"/>
        <end position="992"/>
    </location>
</feature>
<evidence type="ECO:0000256" key="2">
    <source>
        <dbReference type="ARBA" id="ARBA00009810"/>
    </source>
</evidence>
<evidence type="ECO:0000313" key="17">
    <source>
        <dbReference type="Proteomes" id="UP001238603"/>
    </source>
</evidence>
<feature type="domain" description="TonB-dependent receptor-like beta-barrel" evidence="14">
    <location>
        <begin position="438"/>
        <end position="949"/>
    </location>
</feature>
<evidence type="ECO:0000256" key="9">
    <source>
        <dbReference type="ARBA" id="ARBA00023237"/>
    </source>
</evidence>
<evidence type="ECO:0000256" key="3">
    <source>
        <dbReference type="ARBA" id="ARBA00022448"/>
    </source>
</evidence>
<dbReference type="Pfam" id="PF00593">
    <property type="entry name" value="TonB_dep_Rec_b-barrel"/>
    <property type="match status" value="1"/>
</dbReference>
<evidence type="ECO:0000256" key="8">
    <source>
        <dbReference type="ARBA" id="ARBA00023170"/>
    </source>
</evidence>
<evidence type="ECO:0000256" key="4">
    <source>
        <dbReference type="ARBA" id="ARBA00022452"/>
    </source>
</evidence>
<dbReference type="RefSeq" id="WP_285980540.1">
    <property type="nucleotide sequence ID" value="NZ_JASVDS010000001.1"/>
</dbReference>